<feature type="region of interest" description="Disordered" evidence="1">
    <location>
        <begin position="226"/>
        <end position="315"/>
    </location>
</feature>
<feature type="transmembrane region" description="Helical" evidence="2">
    <location>
        <begin position="187"/>
        <end position="209"/>
    </location>
</feature>
<evidence type="ECO:0000256" key="1">
    <source>
        <dbReference type="SAM" id="MobiDB-lite"/>
    </source>
</evidence>
<evidence type="ECO:0000313" key="3">
    <source>
        <dbReference type="EMBL" id="MBO2989214.1"/>
    </source>
</evidence>
<feature type="compositionally biased region" description="Polar residues" evidence="1">
    <location>
        <begin position="1"/>
        <end position="15"/>
    </location>
</feature>
<gene>
    <name evidence="3" type="ORF">J4H85_04275</name>
</gene>
<sequence>MNDPNTQMQEPQQVPTAKPHEGDQHRLSPFLKVSIILLAALTIASISLLFLGDFEGRFERVFSTFALFTVFVLFTAFDTSRERKSEWYAPVALIANTYILGLLLIVIWMTSYDPFTLGFEIFWKSVVVIGVTRLVILCCQILLSLGAHFPPVVPRFGFITSILAVLSGIMFTAPVGIESFDLTVPDLYWKLATATLILTALGLAITLLLRWTYGADRRAAARAEREAAVARRAPQLPGHPPQQGQPYGPGAGQPQARSDRHAPAPQQPAAPRPQVHDEQQLLPWPTYPDGRPLPMRPDGQPDFSALQHPGGPGRP</sequence>
<dbReference type="RefSeq" id="WP_208237114.1">
    <property type="nucleotide sequence ID" value="NZ_BAAAQU010000001.1"/>
</dbReference>
<dbReference type="AlphaFoldDB" id="A0A939QK59"/>
<keyword evidence="2" id="KW-1133">Transmembrane helix</keyword>
<keyword evidence="2" id="KW-0812">Transmembrane</keyword>
<dbReference type="EMBL" id="JAGFBF010000001">
    <property type="protein sequence ID" value="MBO2989214.1"/>
    <property type="molecule type" value="Genomic_DNA"/>
</dbReference>
<feature type="transmembrane region" description="Helical" evidence="2">
    <location>
        <begin position="156"/>
        <end position="175"/>
    </location>
</feature>
<organism evidence="3 4">
    <name type="scientific">Leucobacter tardus</name>
    <dbReference type="NCBI Taxonomy" id="501483"/>
    <lineage>
        <taxon>Bacteria</taxon>
        <taxon>Bacillati</taxon>
        <taxon>Actinomycetota</taxon>
        <taxon>Actinomycetes</taxon>
        <taxon>Micrococcales</taxon>
        <taxon>Microbacteriaceae</taxon>
        <taxon>Leucobacter</taxon>
    </lineage>
</organism>
<evidence type="ECO:0000256" key="2">
    <source>
        <dbReference type="SAM" id="Phobius"/>
    </source>
</evidence>
<keyword evidence="2" id="KW-0472">Membrane</keyword>
<feature type="compositionally biased region" description="Low complexity" evidence="1">
    <location>
        <begin position="230"/>
        <end position="256"/>
    </location>
</feature>
<name>A0A939QK59_9MICO</name>
<feature type="transmembrane region" description="Helical" evidence="2">
    <location>
        <begin position="30"/>
        <end position="52"/>
    </location>
</feature>
<protein>
    <submittedName>
        <fullName evidence="3">Uncharacterized protein</fullName>
    </submittedName>
</protein>
<evidence type="ECO:0000313" key="4">
    <source>
        <dbReference type="Proteomes" id="UP000668403"/>
    </source>
</evidence>
<feature type="transmembrane region" description="Helical" evidence="2">
    <location>
        <begin position="58"/>
        <end position="77"/>
    </location>
</feature>
<feature type="transmembrane region" description="Helical" evidence="2">
    <location>
        <begin position="89"/>
        <end position="109"/>
    </location>
</feature>
<feature type="region of interest" description="Disordered" evidence="1">
    <location>
        <begin position="1"/>
        <end position="23"/>
    </location>
</feature>
<keyword evidence="4" id="KW-1185">Reference proteome</keyword>
<comment type="caution">
    <text evidence="3">The sequence shown here is derived from an EMBL/GenBank/DDBJ whole genome shotgun (WGS) entry which is preliminary data.</text>
</comment>
<reference evidence="3" key="1">
    <citation type="submission" date="2021-03" db="EMBL/GenBank/DDBJ databases">
        <title>Leucobacter chromiisoli sp. nov., isolated from chromium-containing soil of chemical plant.</title>
        <authorList>
            <person name="Xu Z."/>
        </authorList>
    </citation>
    <scope>NUCLEOTIDE SEQUENCE</scope>
    <source>
        <strain evidence="3">K 70/01</strain>
    </source>
</reference>
<dbReference type="Proteomes" id="UP000668403">
    <property type="component" value="Unassembled WGS sequence"/>
</dbReference>
<feature type="transmembrane region" description="Helical" evidence="2">
    <location>
        <begin position="121"/>
        <end position="144"/>
    </location>
</feature>
<proteinExistence type="predicted"/>
<accession>A0A939QK59</accession>